<dbReference type="InterPro" id="IPR050330">
    <property type="entry name" value="Bact_OuterMem_StrucFunc"/>
</dbReference>
<gene>
    <name evidence="7" type="ORF">IBL26_15575</name>
</gene>
<feature type="compositionally biased region" description="Low complexity" evidence="5">
    <location>
        <begin position="71"/>
        <end position="81"/>
    </location>
</feature>
<dbReference type="InterPro" id="IPR006665">
    <property type="entry name" value="OmpA-like"/>
</dbReference>
<organism evidence="7 8">
    <name type="scientific">Teichococcus aerophilus</name>
    <dbReference type="NCBI Taxonomy" id="1224513"/>
    <lineage>
        <taxon>Bacteria</taxon>
        <taxon>Pseudomonadati</taxon>
        <taxon>Pseudomonadota</taxon>
        <taxon>Alphaproteobacteria</taxon>
        <taxon>Acetobacterales</taxon>
        <taxon>Roseomonadaceae</taxon>
        <taxon>Roseomonas</taxon>
    </lineage>
</organism>
<evidence type="ECO:0000256" key="4">
    <source>
        <dbReference type="PROSITE-ProRule" id="PRU00473"/>
    </source>
</evidence>
<dbReference type="EMBL" id="JACTVA010000029">
    <property type="protein sequence ID" value="MBC9208264.1"/>
    <property type="molecule type" value="Genomic_DNA"/>
</dbReference>
<evidence type="ECO:0000256" key="1">
    <source>
        <dbReference type="ARBA" id="ARBA00004442"/>
    </source>
</evidence>
<feature type="region of interest" description="Disordered" evidence="5">
    <location>
        <begin position="42"/>
        <end position="87"/>
    </location>
</feature>
<dbReference type="PROSITE" id="PS51123">
    <property type="entry name" value="OMPA_2"/>
    <property type="match status" value="1"/>
</dbReference>
<proteinExistence type="predicted"/>
<dbReference type="Proteomes" id="UP000626026">
    <property type="component" value="Unassembled WGS sequence"/>
</dbReference>
<keyword evidence="2 4" id="KW-0472">Membrane</keyword>
<comment type="caution">
    <text evidence="7">The sequence shown here is derived from an EMBL/GenBank/DDBJ whole genome shotgun (WGS) entry which is preliminary data.</text>
</comment>
<evidence type="ECO:0000256" key="2">
    <source>
        <dbReference type="ARBA" id="ARBA00023136"/>
    </source>
</evidence>
<protein>
    <submittedName>
        <fullName evidence="7">OmpA family protein</fullName>
    </submittedName>
</protein>
<comment type="subcellular location">
    <subcellularLocation>
        <location evidence="1">Cell outer membrane</location>
    </subcellularLocation>
</comment>
<reference evidence="7 8" key="1">
    <citation type="journal article" date="2013" name="Int. J. Syst. Evol. Microbiol.">
        <title>Roseomonas aerophila sp. nov., isolated from air.</title>
        <authorList>
            <person name="Kim S.J."/>
            <person name="Weon H.Y."/>
            <person name="Ahn J.H."/>
            <person name="Hong S.B."/>
            <person name="Seok S.J."/>
            <person name="Whang K.S."/>
            <person name="Kwon S.W."/>
        </authorList>
    </citation>
    <scope>NUCLEOTIDE SEQUENCE [LARGE SCALE GENOMIC DNA]</scope>
    <source>
        <strain evidence="7 8">NBRC 108923</strain>
    </source>
</reference>
<feature type="domain" description="OmpA-like" evidence="6">
    <location>
        <begin position="101"/>
        <end position="220"/>
    </location>
</feature>
<evidence type="ECO:0000313" key="8">
    <source>
        <dbReference type="Proteomes" id="UP000626026"/>
    </source>
</evidence>
<dbReference type="Gene3D" id="3.30.1330.60">
    <property type="entry name" value="OmpA-like domain"/>
    <property type="match status" value="1"/>
</dbReference>
<name>A0ABR7RNT2_9PROT</name>
<accession>A0ABR7RNT2</accession>
<dbReference type="Pfam" id="PF00691">
    <property type="entry name" value="OmpA"/>
    <property type="match status" value="1"/>
</dbReference>
<dbReference type="CDD" id="cd07185">
    <property type="entry name" value="OmpA_C-like"/>
    <property type="match status" value="1"/>
</dbReference>
<evidence type="ECO:0000256" key="3">
    <source>
        <dbReference type="ARBA" id="ARBA00023237"/>
    </source>
</evidence>
<dbReference type="PANTHER" id="PTHR30329">
    <property type="entry name" value="STATOR ELEMENT OF FLAGELLAR MOTOR COMPLEX"/>
    <property type="match status" value="1"/>
</dbReference>
<sequence>MMTTPVRLLGVFLLVGVLAVPAPLLAQSTGTVGQEAQKLVEQLRPRTRGIRLPGNDAPAASAPQPGEADASDPMAPASPDAGLHAERSVAPVETAPRLTTAPVDVPAVSITVRFATGSATLAPEAIRALAPLGEALNTPSLAPYRFRIEGHTDTVGSADVNQVLSGRRALAVRELLVRHYGVSPARLEAVGYGDTQLLVPTPQQTAEPRNRRVQVLNISG</sequence>
<keyword evidence="8" id="KW-1185">Reference proteome</keyword>
<dbReference type="InterPro" id="IPR006664">
    <property type="entry name" value="OMP_bac"/>
</dbReference>
<evidence type="ECO:0000256" key="5">
    <source>
        <dbReference type="SAM" id="MobiDB-lite"/>
    </source>
</evidence>
<keyword evidence="3" id="KW-0998">Cell outer membrane</keyword>
<dbReference type="InterPro" id="IPR036737">
    <property type="entry name" value="OmpA-like_sf"/>
</dbReference>
<dbReference type="PANTHER" id="PTHR30329:SF21">
    <property type="entry name" value="LIPOPROTEIN YIAD-RELATED"/>
    <property type="match status" value="1"/>
</dbReference>
<dbReference type="PRINTS" id="PR01021">
    <property type="entry name" value="OMPADOMAIN"/>
</dbReference>
<dbReference type="RefSeq" id="WP_187785425.1">
    <property type="nucleotide sequence ID" value="NZ_JACTVA010000029.1"/>
</dbReference>
<dbReference type="SUPFAM" id="SSF103088">
    <property type="entry name" value="OmpA-like"/>
    <property type="match status" value="1"/>
</dbReference>
<evidence type="ECO:0000313" key="7">
    <source>
        <dbReference type="EMBL" id="MBC9208264.1"/>
    </source>
</evidence>
<evidence type="ECO:0000259" key="6">
    <source>
        <dbReference type="PROSITE" id="PS51123"/>
    </source>
</evidence>